<accession>A0A7T5VCH1</accession>
<dbReference type="Pfam" id="PF02591">
    <property type="entry name" value="Zn_ribbon_9"/>
    <property type="match status" value="1"/>
</dbReference>
<evidence type="ECO:0000256" key="1">
    <source>
        <dbReference type="SAM" id="Coils"/>
    </source>
</evidence>
<dbReference type="RefSeq" id="WP_199264066.1">
    <property type="nucleotide sequence ID" value="NZ_CP054140.1"/>
</dbReference>
<feature type="domain" description="C4-type zinc ribbon" evidence="2">
    <location>
        <begin position="198"/>
        <end position="230"/>
    </location>
</feature>
<dbReference type="Gene3D" id="1.10.287.1490">
    <property type="match status" value="1"/>
</dbReference>
<evidence type="ECO:0000313" key="4">
    <source>
        <dbReference type="Proteomes" id="UP000596092"/>
    </source>
</evidence>
<dbReference type="InterPro" id="IPR003743">
    <property type="entry name" value="Zf-RING_7"/>
</dbReference>
<evidence type="ECO:0000313" key="3">
    <source>
        <dbReference type="EMBL" id="QQG65244.1"/>
    </source>
</evidence>
<protein>
    <recommendedName>
        <fullName evidence="2">C4-type zinc ribbon domain-containing protein</fullName>
    </recommendedName>
</protein>
<dbReference type="Proteomes" id="UP000596092">
    <property type="component" value="Chromosome"/>
</dbReference>
<dbReference type="KEGG" id="dog:HP555_04880"/>
<name>A0A7T5VCH1_9BACT</name>
<keyword evidence="4" id="KW-1185">Reference proteome</keyword>
<gene>
    <name evidence="3" type="ORF">HP555_04880</name>
</gene>
<feature type="coiled-coil region" evidence="1">
    <location>
        <begin position="87"/>
        <end position="163"/>
    </location>
</feature>
<reference evidence="3 4" key="1">
    <citation type="submission" date="2020-05" db="EMBL/GenBank/DDBJ databases">
        <title>Complete genome of Desulfobulbus oligotrophicus.</title>
        <authorList>
            <person name="Podar M."/>
        </authorList>
    </citation>
    <scope>NUCLEOTIDE SEQUENCE [LARGE SCALE GENOMIC DNA]</scope>
    <source>
        <strain evidence="3 4">Prop6</strain>
    </source>
</reference>
<sequence length="242" mass="28116">MKEEILKLIKLQEIDSEIAGFDHAIAKHRLTVTKREQAIVEKQEAITHFKNKIQLLNKKQLETKIEHDEAGARVKDRQNKMMQVQTSREHQALLKEIEENKRIAKETEDRILQFIEQIEHLEQEVTGLENLCSTEQKLLNEEVKNVEQEISRLEAAKQSIISQRKTETSSLKDTHLKRYNLLLVKRDGLAVVAINDNVCQGCHMTLPPQQVIEVRKAEKFNLCPTCQRILYYKEVEETAVGE</sequence>
<dbReference type="EMBL" id="CP054140">
    <property type="protein sequence ID" value="QQG65244.1"/>
    <property type="molecule type" value="Genomic_DNA"/>
</dbReference>
<proteinExistence type="predicted"/>
<keyword evidence="1" id="KW-0175">Coiled coil</keyword>
<organism evidence="3 4">
    <name type="scientific">Desulfobulbus oligotrophicus</name>
    <dbReference type="NCBI Taxonomy" id="1909699"/>
    <lineage>
        <taxon>Bacteria</taxon>
        <taxon>Pseudomonadati</taxon>
        <taxon>Thermodesulfobacteriota</taxon>
        <taxon>Desulfobulbia</taxon>
        <taxon>Desulfobulbales</taxon>
        <taxon>Desulfobulbaceae</taxon>
        <taxon>Desulfobulbus</taxon>
    </lineage>
</organism>
<evidence type="ECO:0000259" key="2">
    <source>
        <dbReference type="Pfam" id="PF02591"/>
    </source>
</evidence>
<dbReference type="AlphaFoldDB" id="A0A7T5VCH1"/>